<evidence type="ECO:0000313" key="1">
    <source>
        <dbReference type="EMBL" id="MFD2058745.1"/>
    </source>
</evidence>
<evidence type="ECO:0000313" key="2">
    <source>
        <dbReference type="Proteomes" id="UP001597349"/>
    </source>
</evidence>
<gene>
    <name evidence="1" type="ORF">ACFSQT_38435</name>
</gene>
<dbReference type="Proteomes" id="UP001597349">
    <property type="component" value="Unassembled WGS sequence"/>
</dbReference>
<proteinExistence type="predicted"/>
<dbReference type="EMBL" id="JBHUGY010000080">
    <property type="protein sequence ID" value="MFD2058745.1"/>
    <property type="molecule type" value="Genomic_DNA"/>
</dbReference>
<accession>A0ABW4WQC3</accession>
<keyword evidence="2" id="KW-1185">Reference proteome</keyword>
<organism evidence="1 2">
    <name type="scientific">Mesorhizobium calcicola</name>
    <dbReference type="NCBI Taxonomy" id="1300310"/>
    <lineage>
        <taxon>Bacteria</taxon>
        <taxon>Pseudomonadati</taxon>
        <taxon>Pseudomonadota</taxon>
        <taxon>Alphaproteobacteria</taxon>
        <taxon>Hyphomicrobiales</taxon>
        <taxon>Phyllobacteriaceae</taxon>
        <taxon>Mesorhizobium</taxon>
    </lineage>
</organism>
<comment type="caution">
    <text evidence="1">The sequence shown here is derived from an EMBL/GenBank/DDBJ whole genome shotgun (WGS) entry which is preliminary data.</text>
</comment>
<sequence length="155" mass="17371">MSSRKNNCRKIFRSSSEPWPTVRRVGYQQASAPQGDELQHGLHPYDDAANIIDGLVEGELSKLGSGRTAKTVRNTASGQRKFSDWLRTMGRESIASRINGDWHQRESLDRDYQEFTKANGNVGIGFKRLAQYVQVVEARLRRGRSGLSGPHDRAG</sequence>
<reference evidence="2" key="1">
    <citation type="journal article" date="2019" name="Int. J. Syst. Evol. Microbiol.">
        <title>The Global Catalogue of Microorganisms (GCM) 10K type strain sequencing project: providing services to taxonomists for standard genome sequencing and annotation.</title>
        <authorList>
            <consortium name="The Broad Institute Genomics Platform"/>
            <consortium name="The Broad Institute Genome Sequencing Center for Infectious Disease"/>
            <person name="Wu L."/>
            <person name="Ma J."/>
        </authorList>
    </citation>
    <scope>NUCLEOTIDE SEQUENCE [LARGE SCALE GENOMIC DNA]</scope>
    <source>
        <strain evidence="2">CGMCC 1.16226</strain>
    </source>
</reference>
<name>A0ABW4WQC3_9HYPH</name>
<protein>
    <submittedName>
        <fullName evidence="1">Uncharacterized protein</fullName>
    </submittedName>
</protein>
<dbReference type="RefSeq" id="WP_379027550.1">
    <property type="nucleotide sequence ID" value="NZ_JBHUGY010000080.1"/>
</dbReference>